<reference evidence="3 4" key="1">
    <citation type="submission" date="2020-03" db="EMBL/GenBank/DDBJ databases">
        <title>Whole genome shotgun sequence of Phytohabitans houttuyneae NBRC 108639.</title>
        <authorList>
            <person name="Komaki H."/>
            <person name="Tamura T."/>
        </authorList>
    </citation>
    <scope>NUCLEOTIDE SEQUENCE [LARGE SCALE GENOMIC DNA]</scope>
    <source>
        <strain evidence="3 4">NBRC 108639</strain>
    </source>
</reference>
<accession>A0A6V8KRI6</accession>
<evidence type="ECO:0000256" key="1">
    <source>
        <dbReference type="SAM" id="SignalP"/>
    </source>
</evidence>
<keyword evidence="4" id="KW-1185">Reference proteome</keyword>
<dbReference type="InterPro" id="IPR030395">
    <property type="entry name" value="GP_PDE_dom"/>
</dbReference>
<protein>
    <recommendedName>
        <fullName evidence="2">GP-PDE domain-containing protein</fullName>
    </recommendedName>
</protein>
<dbReference type="PANTHER" id="PTHR46211">
    <property type="entry name" value="GLYCEROPHOSPHORYL DIESTER PHOSPHODIESTERASE"/>
    <property type="match status" value="1"/>
</dbReference>
<proteinExistence type="predicted"/>
<dbReference type="Proteomes" id="UP000482800">
    <property type="component" value="Unassembled WGS sequence"/>
</dbReference>
<name>A0A6V8KRI6_9ACTN</name>
<dbReference type="Pfam" id="PF03009">
    <property type="entry name" value="GDPD"/>
    <property type="match status" value="2"/>
</dbReference>
<dbReference type="SUPFAM" id="SSF51695">
    <property type="entry name" value="PLC-like phosphodiesterases"/>
    <property type="match status" value="2"/>
</dbReference>
<dbReference type="InterPro" id="IPR017946">
    <property type="entry name" value="PLC-like_Pdiesterase_TIM-brl"/>
</dbReference>
<sequence length="688" mass="74686">MRRIALAALAAGLTLTALPGAAVAHPKQLPGGAAAHPEHKPEFDVQAHRGGLGLRVENTLASFGNALQLGVSTLELDVQITEDRQAVVTHDRRVSGNKCVDTAPATPGDPEFPYVGRYVNTLTLAQVRTLDCGSKTLADKPGQVAVPGARMPLLSEVFALVNRYRASAVKLNVETKVEAGAPSETAPREQFVQVTAGEVRKAGLLRQVTIQSFDWGALMRMRQVEPRLPLVALTNIDFLQTGQPGASPWLGGIDIDDFGGDPIKAIKSFGVTTFSPVHGTPQGGSVVDPGYKPYVTKEMVRHAHRNGIKVVPWTIDDLPTMGKLVDDGVDGIITDYPDRLRGLLAQRGYKLPRGYASPFDIQGHRGARAVRPENTLPAFEYALANRAISTLELDTGVTQDGQLVVIHDRTINGSHCVDTAPAWAGDPEFPYVGKRVHDLTLRQIKTIDCGSKTLAEFPSQVAVPGARIPTLGEVFALVRSSGRHDVRLNIETKISPTAADTAPYDVFTRLLVSSVQRAGFVERVTIQSFDWRTILLARKLDRRIETVALVWQYGPAECATVADECSLQAAYGDRSVKSPWTGGLDWWRYRDLGKLVRAAGAATVSSNWQVHDPAQVAAPHPDWYLRTDPSYFHGPAVPVLQERYDLKVVPYTVNDPAVMQRVIDLGVDGIISDDPDTLVAVAVRNGLR</sequence>
<dbReference type="Gene3D" id="3.20.20.190">
    <property type="entry name" value="Phosphatidylinositol (PI) phosphodiesterase"/>
    <property type="match status" value="2"/>
</dbReference>
<evidence type="ECO:0000259" key="2">
    <source>
        <dbReference type="PROSITE" id="PS51704"/>
    </source>
</evidence>
<dbReference type="AlphaFoldDB" id="A0A6V8KRI6"/>
<dbReference type="GO" id="GO:0008081">
    <property type="term" value="F:phosphoric diester hydrolase activity"/>
    <property type="evidence" value="ECO:0007669"/>
    <property type="project" value="InterPro"/>
</dbReference>
<evidence type="ECO:0000313" key="4">
    <source>
        <dbReference type="Proteomes" id="UP000482800"/>
    </source>
</evidence>
<dbReference type="EMBL" id="BLPF01000005">
    <property type="protein sequence ID" value="GFJ86040.1"/>
    <property type="molecule type" value="Genomic_DNA"/>
</dbReference>
<feature type="domain" description="GP-PDE" evidence="2">
    <location>
        <begin position="43"/>
        <end position="344"/>
    </location>
</feature>
<keyword evidence="1" id="KW-0732">Signal</keyword>
<feature type="signal peptide" evidence="1">
    <location>
        <begin position="1"/>
        <end position="24"/>
    </location>
</feature>
<reference evidence="3 4" key="2">
    <citation type="submission" date="2020-03" db="EMBL/GenBank/DDBJ databases">
        <authorList>
            <person name="Ichikawa N."/>
            <person name="Kimura A."/>
            <person name="Kitahashi Y."/>
            <person name="Uohara A."/>
        </authorList>
    </citation>
    <scope>NUCLEOTIDE SEQUENCE [LARGE SCALE GENOMIC DNA]</scope>
    <source>
        <strain evidence="3 4">NBRC 108639</strain>
    </source>
</reference>
<feature type="domain" description="GP-PDE" evidence="2">
    <location>
        <begin position="359"/>
        <end position="682"/>
    </location>
</feature>
<evidence type="ECO:0000313" key="3">
    <source>
        <dbReference type="EMBL" id="GFJ86040.1"/>
    </source>
</evidence>
<gene>
    <name evidence="3" type="ORF">Phou_102200</name>
</gene>
<dbReference type="GO" id="GO:0006629">
    <property type="term" value="P:lipid metabolic process"/>
    <property type="evidence" value="ECO:0007669"/>
    <property type="project" value="InterPro"/>
</dbReference>
<comment type="caution">
    <text evidence="3">The sequence shown here is derived from an EMBL/GenBank/DDBJ whole genome shotgun (WGS) entry which is preliminary data.</text>
</comment>
<feature type="chain" id="PRO_5028818737" description="GP-PDE domain-containing protein" evidence="1">
    <location>
        <begin position="25"/>
        <end position="688"/>
    </location>
</feature>
<dbReference type="PROSITE" id="PS51704">
    <property type="entry name" value="GP_PDE"/>
    <property type="match status" value="2"/>
</dbReference>
<organism evidence="3 4">
    <name type="scientific">Phytohabitans houttuyneae</name>
    <dbReference type="NCBI Taxonomy" id="1076126"/>
    <lineage>
        <taxon>Bacteria</taxon>
        <taxon>Bacillati</taxon>
        <taxon>Actinomycetota</taxon>
        <taxon>Actinomycetes</taxon>
        <taxon>Micromonosporales</taxon>
        <taxon>Micromonosporaceae</taxon>
    </lineage>
</organism>
<dbReference type="PANTHER" id="PTHR46211:SF14">
    <property type="entry name" value="GLYCEROPHOSPHODIESTER PHOSPHODIESTERASE"/>
    <property type="match status" value="1"/>
</dbReference>